<dbReference type="RefSeq" id="XP_028542089.1">
    <property type="nucleotide sequence ID" value="XM_028686288.1"/>
</dbReference>
<dbReference type="Proteomes" id="UP000195521">
    <property type="component" value="Unassembled WGS sequence"/>
</dbReference>
<dbReference type="AlphaFoldDB" id="A0A1Y1JB72"/>
<keyword evidence="1" id="KW-0812">Transmembrane</keyword>
<dbReference type="GeneID" id="39746211"/>
<organism evidence="3 4">
    <name type="scientific">Plasmodium gonderi</name>
    <dbReference type="NCBI Taxonomy" id="77519"/>
    <lineage>
        <taxon>Eukaryota</taxon>
        <taxon>Sar</taxon>
        <taxon>Alveolata</taxon>
        <taxon>Apicomplexa</taxon>
        <taxon>Aconoidasida</taxon>
        <taxon>Haemosporida</taxon>
        <taxon>Plasmodiidae</taxon>
        <taxon>Plasmodium</taxon>
        <taxon>Plasmodium (Plasmodium)</taxon>
    </lineage>
</organism>
<feature type="chain" id="PRO_5012801746" evidence="2">
    <location>
        <begin position="22"/>
        <end position="402"/>
    </location>
</feature>
<proteinExistence type="predicted"/>
<evidence type="ECO:0000256" key="1">
    <source>
        <dbReference type="SAM" id="Phobius"/>
    </source>
</evidence>
<feature type="signal peptide" evidence="2">
    <location>
        <begin position="1"/>
        <end position="21"/>
    </location>
</feature>
<protein>
    <submittedName>
        <fullName evidence="3">Uncharacterized protein</fullName>
    </submittedName>
</protein>
<dbReference type="OMA" id="IFEEHFF"/>
<sequence>MNSALVIVVFMFLSSIHQIWKTECLKKVSMLKSQMTKNGIWKLPIVSSSRNRKKKYANCNVHIFKRIKKPIKHYAFQDLVYSNKKKKIVNLIYLDIINKDKEKITEKLKRIVQKQERLNFPLHFSESIHYFHTNFMYYCMLQKILILNPYILSILKKVHKIFCHKFNMNILNKIIFNISMFEKKYIWNQVKIDRLFINMLKKHHRKIRTQIDDFLKKNEYYCYIMEKNGYIKRSTIDDSQLSSALSNIYGVQFYHLFEEHFFKKSINTIMKLINTNVQFILLKTFISDRYSAQQILYTYKTFFTLTIQKNTIAIFSPFVETEQMKKNLSNILDETVKRQLNVDIPNLKMMNMINLCFIMTNLLLNKLIQMLFYLIMLYIKKKIHQGGGGGLFMRVLNSLSFG</sequence>
<keyword evidence="2" id="KW-0732">Signal</keyword>
<keyword evidence="4" id="KW-1185">Reference proteome</keyword>
<keyword evidence="1" id="KW-1133">Transmembrane helix</keyword>
<dbReference type="EMBL" id="BDQF01000004">
    <property type="protein sequence ID" value="GAW79500.1"/>
    <property type="molecule type" value="Genomic_DNA"/>
</dbReference>
<evidence type="ECO:0000313" key="4">
    <source>
        <dbReference type="Proteomes" id="UP000195521"/>
    </source>
</evidence>
<evidence type="ECO:0000256" key="2">
    <source>
        <dbReference type="SAM" id="SignalP"/>
    </source>
</evidence>
<reference evidence="4" key="1">
    <citation type="submission" date="2017-04" db="EMBL/GenBank/DDBJ databases">
        <title>Plasmodium gonderi genome.</title>
        <authorList>
            <person name="Arisue N."/>
            <person name="Honma H."/>
            <person name="Kawai S."/>
            <person name="Tougan T."/>
            <person name="Tanabe K."/>
            <person name="Horii T."/>
        </authorList>
    </citation>
    <scope>NUCLEOTIDE SEQUENCE [LARGE SCALE GENOMIC DNA]</scope>
    <source>
        <strain evidence="4">ATCC 30045</strain>
    </source>
</reference>
<dbReference type="OrthoDB" id="372840at2759"/>
<gene>
    <name evidence="3" type="ORF">PGO_041000</name>
</gene>
<comment type="caution">
    <text evidence="3">The sequence shown here is derived from an EMBL/GenBank/DDBJ whole genome shotgun (WGS) entry which is preliminary data.</text>
</comment>
<evidence type="ECO:0000313" key="3">
    <source>
        <dbReference type="EMBL" id="GAW79500.1"/>
    </source>
</evidence>
<feature type="transmembrane region" description="Helical" evidence="1">
    <location>
        <begin position="352"/>
        <end position="375"/>
    </location>
</feature>
<keyword evidence="1" id="KW-0472">Membrane</keyword>
<name>A0A1Y1JB72_PLAGO</name>
<accession>A0A1Y1JB72</accession>